<protein>
    <submittedName>
        <fullName evidence="5">Uncharacterized protein</fullName>
    </submittedName>
</protein>
<evidence type="ECO:0000313" key="5">
    <source>
        <dbReference type="EMBL" id="EER33379.1"/>
    </source>
</evidence>
<dbReference type="InterPro" id="IPR016024">
    <property type="entry name" value="ARM-type_fold"/>
</dbReference>
<dbReference type="OrthoDB" id="360653at2759"/>
<dbReference type="InterPro" id="IPR011430">
    <property type="entry name" value="UTP20_N"/>
</dbReference>
<dbReference type="GeneID" id="8296898"/>
<dbReference type="InterPro" id="IPR011989">
    <property type="entry name" value="ARM-like"/>
</dbReference>
<feature type="domain" description="U3 small nucleolar RNA-associated protein 20 N-terminal" evidence="2">
    <location>
        <begin position="1"/>
        <end position="358"/>
    </location>
</feature>
<dbReference type="EMBL" id="GG692397">
    <property type="protein sequence ID" value="EER33379.1"/>
    <property type="molecule type" value="Genomic_DNA"/>
</dbReference>
<dbReference type="SUPFAM" id="SSF48371">
    <property type="entry name" value="ARM repeat"/>
    <property type="match status" value="2"/>
</dbReference>
<dbReference type="Pfam" id="PF23099">
    <property type="entry name" value="UTP20_C"/>
    <property type="match status" value="1"/>
</dbReference>
<dbReference type="RefSeq" id="XP_002547900.1">
    <property type="nucleotide sequence ID" value="XM_002547854.1"/>
</dbReference>
<dbReference type="GO" id="GO:0030686">
    <property type="term" value="C:90S preribosome"/>
    <property type="evidence" value="ECO:0007669"/>
    <property type="project" value="TreeGrafter"/>
</dbReference>
<dbReference type="InterPro" id="IPR052575">
    <property type="entry name" value="SSU_processome_comp_20"/>
</dbReference>
<dbReference type="VEuPathDB" id="FungiDB:CTRG_02197"/>
<dbReference type="STRING" id="294747.C5M9N5"/>
<proteinExistence type="predicted"/>
<feature type="region of interest" description="Disordered" evidence="1">
    <location>
        <begin position="1378"/>
        <end position="1405"/>
    </location>
</feature>
<dbReference type="Pfam" id="PF07539">
    <property type="entry name" value="UTP20_N"/>
    <property type="match status" value="1"/>
</dbReference>
<evidence type="ECO:0000259" key="2">
    <source>
        <dbReference type="Pfam" id="PF07539"/>
    </source>
</evidence>
<dbReference type="Proteomes" id="UP000002037">
    <property type="component" value="Unassembled WGS sequence"/>
</dbReference>
<evidence type="ECO:0000313" key="6">
    <source>
        <dbReference type="Proteomes" id="UP000002037"/>
    </source>
</evidence>
<dbReference type="PANTHER" id="PTHR17695">
    <property type="entry name" value="SMALL SUBUNIT PROCESSOME COMPONENT 20 HOMOLOG"/>
    <property type="match status" value="1"/>
</dbReference>
<dbReference type="GO" id="GO:0032040">
    <property type="term" value="C:small-subunit processome"/>
    <property type="evidence" value="ECO:0007669"/>
    <property type="project" value="TreeGrafter"/>
</dbReference>
<keyword evidence="6" id="KW-1185">Reference proteome</keyword>
<dbReference type="KEGG" id="ctp:CTRG_02197"/>
<dbReference type="Pfam" id="PF20416">
    <property type="entry name" value="UTP20"/>
    <property type="match status" value="1"/>
</dbReference>
<feature type="domain" description="U3 small nucleolar RNA-associated protein 20" evidence="3">
    <location>
        <begin position="541"/>
        <end position="756"/>
    </location>
</feature>
<dbReference type="PANTHER" id="PTHR17695:SF11">
    <property type="entry name" value="SMALL SUBUNIT PROCESSOME COMPONENT 20 HOMOLOG"/>
    <property type="match status" value="1"/>
</dbReference>
<organism evidence="5 6">
    <name type="scientific">Candida tropicalis (strain ATCC MYA-3404 / T1)</name>
    <name type="common">Yeast</name>
    <dbReference type="NCBI Taxonomy" id="294747"/>
    <lineage>
        <taxon>Eukaryota</taxon>
        <taxon>Fungi</taxon>
        <taxon>Dikarya</taxon>
        <taxon>Ascomycota</taxon>
        <taxon>Saccharomycotina</taxon>
        <taxon>Pichiomycetes</taxon>
        <taxon>Debaryomycetaceae</taxon>
        <taxon>Candida/Lodderomyces clade</taxon>
        <taxon>Candida</taxon>
    </lineage>
</organism>
<gene>
    <name evidence="5" type="ORF">CTRG_02197</name>
</gene>
<accession>C5M9N5</accession>
<dbReference type="HOGENOM" id="CLU_000327_1_1_1"/>
<evidence type="ECO:0000256" key="1">
    <source>
        <dbReference type="SAM" id="MobiDB-lite"/>
    </source>
</evidence>
<name>C5M9N5_CANTT</name>
<dbReference type="Gene3D" id="1.25.10.10">
    <property type="entry name" value="Leucine-rich Repeat Variant"/>
    <property type="match status" value="2"/>
</dbReference>
<dbReference type="InterPro" id="IPR057525">
    <property type="entry name" value="UTP20_C"/>
</dbReference>
<reference evidence="5 6" key="1">
    <citation type="journal article" date="2009" name="Nature">
        <title>Evolution of pathogenicity and sexual reproduction in eight Candida genomes.</title>
        <authorList>
            <person name="Butler G."/>
            <person name="Rasmussen M.D."/>
            <person name="Lin M.F."/>
            <person name="Santos M.A."/>
            <person name="Sakthikumar S."/>
            <person name="Munro C.A."/>
            <person name="Rheinbay E."/>
            <person name="Grabherr M."/>
            <person name="Forche A."/>
            <person name="Reedy J.L."/>
            <person name="Agrafioti I."/>
            <person name="Arnaud M.B."/>
            <person name="Bates S."/>
            <person name="Brown A.J."/>
            <person name="Brunke S."/>
            <person name="Costanzo M.C."/>
            <person name="Fitzpatrick D.A."/>
            <person name="de Groot P.W."/>
            <person name="Harris D."/>
            <person name="Hoyer L.L."/>
            <person name="Hube B."/>
            <person name="Klis F.M."/>
            <person name="Kodira C."/>
            <person name="Lennard N."/>
            <person name="Logue M.E."/>
            <person name="Martin R."/>
            <person name="Neiman A.M."/>
            <person name="Nikolaou E."/>
            <person name="Quail M.A."/>
            <person name="Quinn J."/>
            <person name="Santos M.C."/>
            <person name="Schmitzberger F.F."/>
            <person name="Sherlock G."/>
            <person name="Shah P."/>
            <person name="Silverstein K.A."/>
            <person name="Skrzypek M.S."/>
            <person name="Soll D."/>
            <person name="Staggs R."/>
            <person name="Stansfield I."/>
            <person name="Stumpf M.P."/>
            <person name="Sudbery P.E."/>
            <person name="Srikantha T."/>
            <person name="Zeng Q."/>
            <person name="Berman J."/>
            <person name="Berriman M."/>
            <person name="Heitman J."/>
            <person name="Gow N.A."/>
            <person name="Lorenz M.C."/>
            <person name="Birren B.W."/>
            <person name="Kellis M."/>
            <person name="Cuomo C.A."/>
        </authorList>
    </citation>
    <scope>NUCLEOTIDE SEQUENCE [LARGE SCALE GENOMIC DNA]</scope>
    <source>
        <strain evidence="6">ATCC MYA-3404 / T1</strain>
    </source>
</reference>
<feature type="compositionally biased region" description="Basic residues" evidence="1">
    <location>
        <begin position="1378"/>
        <end position="1389"/>
    </location>
</feature>
<sequence>MAKNIRSNGMRCLTELFKIIGDKFDWSDYYDLIYTNLLNPRMNNFADQNLQQPSAMLKLIGFWITQSNNLPFLYMDEFAPVRAILSLLGRTEAKESVMNTVLDFTINSLERKDEMDERFFTLLAFVVDSLLQNLPQIIANIYSKEMGARAIKCLLLLISGNYIEDQETKASLIGSLTLALEKNNAQIDLDNKANILVSLSSLIDGYDCTFEEILPLYKVISKLFKMFVAKNVRETLVIVINSMGNKFKEIEPISGVISGLNSYTERMNEYDFEKRLESYRLVNEELYKSLTPIQWLPLLYCALFFINDKDELAIRVNAGYMLKRFVDCYSASEHPNEYIRLLKDIILPNLRIGIRKENEDVQTEFILLLEYIIEHSNHYTDLEDMKVLVGHEDDEDNFFQSINNIQLHRRQKAIRKLCDYKNDLKEGSISHYILPIIEGYVTSKEDKYRNIGLEALETIGVLLRSITWNQYKAIVKRYIANLKSQDGLKQKVNLIVSVSFALSESIKQGTNKNLPDQEELDRFILFEVSPPLLKILQVRDDDTIVARAPLAEALTNFMLCITKDKIDGELPGILTSTCQVMRSRSEELRDAIRKTLGKIAISLGPEYMTFILKELKTALSRGSQIHVLSFTVHYLLTCINSVLKHGDLDECIQIIIDIVMEDIFGAAGQEKDAEGYTSKMKEVKFKKSFDTAEIISSNVSLNKFGNIIEPIKLLLQETIAHKTQVKLDELLRRLSLGLNHNEQASHIEILHLCYEIYMMSKENDEVQEAKVSEKEQHFLTTLERKTKKHVDKSLFKQTMQRLSFELLRTAISRHDNLLTVGNLQGFVPLLEEGVKSENDTVITASLKILNMIIRLPFPDQSIFKACARRSLVLIKDSPSTNSDVCQAALKFLATTIRHNPEVTMKQSAISYVLTRIQPDLEEPNRQGLAFNFLKAVVAQHIMIPEIYDLMDNVAKLMIVNHSKEIRDMSRSVYFQFLMEYDQGKGKLEKQFKYLVSNLSYPTEEGRQSIMELIHLIIMKAGLELLTKLASSFFVALSSILISDVSSRCREMASALITSILKKLDNIDNIEKYCISWLKQSSNSLLKRCGFSVYKLIINVYGMGKNKELDKIASDNILRIIESAKNDADDENTKSEDVEWELLYSSLSTFSSIASNIKEKIFEYGKIWQGIIDVLLFPHSWIRLISCRLVTILLSSEDAYEDYDLPIIANRLIHQLRAPSISEDLGTQITKNLVLIAMKWEDQQTKWDEEIANDVMLSKICGIIRSEQVHSLVSKKSCIKLTAMFIQFTKEDRILKISEMIISALYNYTDSQYATPDDELTNLSTEALDLVKEKIGTTEYTKLYSQVKRNVNIRRQERRAKRSQLAVSAPDIAAKRKLKKHERVREKRKHEKDANGYYKAKKKRMI</sequence>
<dbReference type="eggNOG" id="KOG1823">
    <property type="taxonomic scope" value="Eukaryota"/>
</dbReference>
<feature type="domain" description="U3 small nucleolar RNA-associated protein 20 C-terminal" evidence="4">
    <location>
        <begin position="1165"/>
        <end position="1391"/>
    </location>
</feature>
<evidence type="ECO:0000259" key="3">
    <source>
        <dbReference type="Pfam" id="PF20416"/>
    </source>
</evidence>
<dbReference type="InterPro" id="IPR046523">
    <property type="entry name" value="UTP20_dom"/>
</dbReference>
<evidence type="ECO:0000259" key="4">
    <source>
        <dbReference type="Pfam" id="PF23099"/>
    </source>
</evidence>